<comment type="caution">
    <text evidence="1">The sequence shown here is derived from an EMBL/GenBank/DDBJ whole genome shotgun (WGS) entry which is preliminary data.</text>
</comment>
<name>A0A918PMD9_9SPHN</name>
<gene>
    <name evidence="1" type="ORF">GCM10011614_31090</name>
</gene>
<dbReference type="Proteomes" id="UP000648075">
    <property type="component" value="Unassembled WGS sequence"/>
</dbReference>
<reference evidence="1" key="1">
    <citation type="journal article" date="2014" name="Int. J. Syst. Evol. Microbiol.">
        <title>Complete genome sequence of Corynebacterium casei LMG S-19264T (=DSM 44701T), isolated from a smear-ripened cheese.</title>
        <authorList>
            <consortium name="US DOE Joint Genome Institute (JGI-PGF)"/>
            <person name="Walter F."/>
            <person name="Albersmeier A."/>
            <person name="Kalinowski J."/>
            <person name="Ruckert C."/>
        </authorList>
    </citation>
    <scope>NUCLEOTIDE SEQUENCE</scope>
    <source>
        <strain evidence="1">KCTC 32255</strain>
    </source>
</reference>
<keyword evidence="2" id="KW-1185">Reference proteome</keyword>
<sequence>MEISASSTSEDVVALISTAYASGGHQLGWTYIFGPSKSRLQPKLVTIGLNPGGGRTTDGGWAEDAHLSQDGADPTVRNSYFDQPWGKDGAYTPLQRQIQLLVTRNYSHVLPEEILSFQFVPFRSPSWTEMPKSSVAAAIELGNSLLGWTLGKLGHPEAVVCFGLKNVRELIVEWFEAELVANVPVGWGNVSAQLYRSPKAGRLIFLPHLSRFGIFGRPAFVNENRLFNGSLA</sequence>
<dbReference type="RefSeq" id="WP_189622211.1">
    <property type="nucleotide sequence ID" value="NZ_BMZA01000016.1"/>
</dbReference>
<accession>A0A918PMD9</accession>
<dbReference type="AlphaFoldDB" id="A0A918PMD9"/>
<reference evidence="1" key="2">
    <citation type="submission" date="2020-09" db="EMBL/GenBank/DDBJ databases">
        <authorList>
            <person name="Sun Q."/>
            <person name="Kim S."/>
        </authorList>
    </citation>
    <scope>NUCLEOTIDE SEQUENCE</scope>
    <source>
        <strain evidence="1">KCTC 32255</strain>
    </source>
</reference>
<evidence type="ECO:0000313" key="2">
    <source>
        <dbReference type="Proteomes" id="UP000648075"/>
    </source>
</evidence>
<dbReference type="EMBL" id="BMZA01000016">
    <property type="protein sequence ID" value="GGZ13814.1"/>
    <property type="molecule type" value="Genomic_DNA"/>
</dbReference>
<protein>
    <submittedName>
        <fullName evidence="1">Uncharacterized protein</fullName>
    </submittedName>
</protein>
<proteinExistence type="predicted"/>
<evidence type="ECO:0000313" key="1">
    <source>
        <dbReference type="EMBL" id="GGZ13814.1"/>
    </source>
</evidence>
<organism evidence="1 2">
    <name type="scientific">Novosphingobium colocasiae</name>
    <dbReference type="NCBI Taxonomy" id="1256513"/>
    <lineage>
        <taxon>Bacteria</taxon>
        <taxon>Pseudomonadati</taxon>
        <taxon>Pseudomonadota</taxon>
        <taxon>Alphaproteobacteria</taxon>
        <taxon>Sphingomonadales</taxon>
        <taxon>Sphingomonadaceae</taxon>
        <taxon>Novosphingobium</taxon>
    </lineage>
</organism>